<proteinExistence type="predicted"/>
<organism evidence="1 2">
    <name type="scientific">Romanomermis culicivorax</name>
    <name type="common">Nematode worm</name>
    <dbReference type="NCBI Taxonomy" id="13658"/>
    <lineage>
        <taxon>Eukaryota</taxon>
        <taxon>Metazoa</taxon>
        <taxon>Ecdysozoa</taxon>
        <taxon>Nematoda</taxon>
        <taxon>Enoplea</taxon>
        <taxon>Dorylaimia</taxon>
        <taxon>Mermithida</taxon>
        <taxon>Mermithoidea</taxon>
        <taxon>Mermithidae</taxon>
        <taxon>Romanomermis</taxon>
    </lineage>
</organism>
<dbReference type="InterPro" id="IPR036397">
    <property type="entry name" value="RNaseH_sf"/>
</dbReference>
<accession>A0A915IEF3</accession>
<sequence length="160" mass="17932">MDWVDRDMNEAGPLANLAKTKLDIPLHGQRYSKGPFAVVVQVCLADSHTIVFDLLEMGIVPNSLIKLLQNARRIIRFTSNCDLTALANVDVQFADIKIGADTSQIQQFLKSNCSLDYVHDMNPELYKRLVEGTTDFYRTGNSLAAIVQLFFGIHLNKGFQ</sequence>
<dbReference type="SUPFAM" id="SSF53098">
    <property type="entry name" value="Ribonuclease H-like"/>
    <property type="match status" value="1"/>
</dbReference>
<dbReference type="WBParaSite" id="nRc.2.0.1.t12559-RA">
    <property type="protein sequence ID" value="nRc.2.0.1.t12559-RA"/>
    <property type="gene ID" value="nRc.2.0.1.g12559"/>
</dbReference>
<dbReference type="Proteomes" id="UP000887565">
    <property type="component" value="Unplaced"/>
</dbReference>
<protein>
    <submittedName>
        <fullName evidence="2">3'-5' exonuclease domain-containing protein</fullName>
    </submittedName>
</protein>
<keyword evidence="1" id="KW-1185">Reference proteome</keyword>
<dbReference type="Gene3D" id="3.30.420.10">
    <property type="entry name" value="Ribonuclease H-like superfamily/Ribonuclease H"/>
    <property type="match status" value="1"/>
</dbReference>
<dbReference type="AlphaFoldDB" id="A0A915IEF3"/>
<evidence type="ECO:0000313" key="2">
    <source>
        <dbReference type="WBParaSite" id="nRc.2.0.1.t12559-RA"/>
    </source>
</evidence>
<reference evidence="2" key="1">
    <citation type="submission" date="2022-11" db="UniProtKB">
        <authorList>
            <consortium name="WormBaseParasite"/>
        </authorList>
    </citation>
    <scope>IDENTIFICATION</scope>
</reference>
<dbReference type="InterPro" id="IPR012337">
    <property type="entry name" value="RNaseH-like_sf"/>
</dbReference>
<evidence type="ECO:0000313" key="1">
    <source>
        <dbReference type="Proteomes" id="UP000887565"/>
    </source>
</evidence>
<name>A0A915IEF3_ROMCU</name>
<dbReference type="GO" id="GO:0003676">
    <property type="term" value="F:nucleic acid binding"/>
    <property type="evidence" value="ECO:0007669"/>
    <property type="project" value="InterPro"/>
</dbReference>